<evidence type="ECO:0000259" key="3">
    <source>
        <dbReference type="Pfam" id="PF01494"/>
    </source>
</evidence>
<evidence type="ECO:0000256" key="1">
    <source>
        <dbReference type="ARBA" id="ARBA00023002"/>
    </source>
</evidence>
<dbReference type="RefSeq" id="WP_203166343.1">
    <property type="nucleotide sequence ID" value="NZ_JAEVLS010000001.1"/>
</dbReference>
<feature type="region of interest" description="Disordered" evidence="2">
    <location>
        <begin position="361"/>
        <end position="382"/>
    </location>
</feature>
<reference evidence="4 5" key="1">
    <citation type="journal article" date="2021" name="Int. J. Syst. Evol. Microbiol.">
        <title>Steroidobacter gossypii sp. nov., isolated from soil of cotton cropping field.</title>
        <authorList>
            <person name="Huang R."/>
            <person name="Yang S."/>
            <person name="Zhen C."/>
            <person name="Liu W."/>
        </authorList>
    </citation>
    <scope>NUCLEOTIDE SEQUENCE [LARGE SCALE GENOMIC DNA]</scope>
    <source>
        <strain evidence="4 5">S1-65</strain>
    </source>
</reference>
<dbReference type="PRINTS" id="PR00420">
    <property type="entry name" value="RNGMNOXGNASE"/>
</dbReference>
<dbReference type="Gene3D" id="3.30.70.2450">
    <property type="match status" value="1"/>
</dbReference>
<dbReference type="GO" id="GO:0004497">
    <property type="term" value="F:monooxygenase activity"/>
    <property type="evidence" value="ECO:0007669"/>
    <property type="project" value="UniProtKB-KW"/>
</dbReference>
<dbReference type="InterPro" id="IPR002938">
    <property type="entry name" value="FAD-bd"/>
</dbReference>
<organism evidence="4 5">
    <name type="scientific">Steroidobacter gossypii</name>
    <dbReference type="NCBI Taxonomy" id="2805490"/>
    <lineage>
        <taxon>Bacteria</taxon>
        <taxon>Pseudomonadati</taxon>
        <taxon>Pseudomonadota</taxon>
        <taxon>Gammaproteobacteria</taxon>
        <taxon>Steroidobacterales</taxon>
        <taxon>Steroidobacteraceae</taxon>
        <taxon>Steroidobacter</taxon>
    </lineage>
</organism>
<dbReference type="Pfam" id="PF01494">
    <property type="entry name" value="FAD_binding_3"/>
    <property type="match status" value="1"/>
</dbReference>
<name>A0ABS1WTW3_9GAMM</name>
<feature type="compositionally biased region" description="Basic and acidic residues" evidence="2">
    <location>
        <begin position="365"/>
        <end position="382"/>
    </location>
</feature>
<evidence type="ECO:0000313" key="5">
    <source>
        <dbReference type="Proteomes" id="UP000661077"/>
    </source>
</evidence>
<comment type="caution">
    <text evidence="4">The sequence shown here is derived from an EMBL/GenBank/DDBJ whole genome shotgun (WGS) entry which is preliminary data.</text>
</comment>
<feature type="domain" description="FAD-binding" evidence="3">
    <location>
        <begin position="10"/>
        <end position="355"/>
    </location>
</feature>
<evidence type="ECO:0000256" key="2">
    <source>
        <dbReference type="SAM" id="MobiDB-lite"/>
    </source>
</evidence>
<proteinExistence type="predicted"/>
<accession>A0ABS1WTW3</accession>
<dbReference type="Gene3D" id="3.50.50.60">
    <property type="entry name" value="FAD/NAD(P)-binding domain"/>
    <property type="match status" value="1"/>
</dbReference>
<evidence type="ECO:0000313" key="4">
    <source>
        <dbReference type="EMBL" id="MBM0104393.1"/>
    </source>
</evidence>
<dbReference type="EMBL" id="JAEVLS010000001">
    <property type="protein sequence ID" value="MBM0104393.1"/>
    <property type="molecule type" value="Genomic_DNA"/>
</dbReference>
<dbReference type="Proteomes" id="UP000661077">
    <property type="component" value="Unassembled WGS sequence"/>
</dbReference>
<dbReference type="InterPro" id="IPR036188">
    <property type="entry name" value="FAD/NAD-bd_sf"/>
</dbReference>
<keyword evidence="5" id="KW-1185">Reference proteome</keyword>
<dbReference type="PANTHER" id="PTHR43476">
    <property type="entry name" value="3-(3-HYDROXY-PHENYL)PROPIONATE/3-HYDROXYCINNAMIC ACID HYDROXYLASE"/>
    <property type="match status" value="1"/>
</dbReference>
<dbReference type="SUPFAM" id="SSF51905">
    <property type="entry name" value="FAD/NAD(P)-binding domain"/>
    <property type="match status" value="1"/>
</dbReference>
<dbReference type="InterPro" id="IPR050631">
    <property type="entry name" value="PheA/TfdB_FAD_monoxygenase"/>
</dbReference>
<keyword evidence="1" id="KW-0560">Oxidoreductase</keyword>
<protein>
    <submittedName>
        <fullName evidence="4">FAD-dependent monooxygenase</fullName>
    </submittedName>
</protein>
<keyword evidence="4" id="KW-0503">Monooxygenase</keyword>
<sequence length="410" mass="45857">MAKERGGERVIIVGAGPIGAILAYALRQRDIPVLLIEALPAPEIDCRAASCHPPTVAMLDELGLLEDGLDQGLVSPVFNYLDRVTGELIGRFDIGAMRDRPAHPYVLQWEQYKIVGTVLKRLENDPDAEIRMSTRVIAISQDANKVEVTVTLPDGSSDVFSGRYLVGCDGGRSTVRKLADIEFEGFTWPERFLKIDTRFDFFGLRPELTNRNYFSDPDEWLNLFKARGASGEGMWRAVSPTLPEQTDEELLAPDAVEARLQKFCPKQGRYEIATIALYKVHQRVAATFNRGRVLLAGDSAHVNNPVGGMGMNGGIHDAMNLADKLQQIWFGRADAQPLLDRYTRQRRKAQVDYVQAQSIQNKQTLGEKDPAERKRKLDSIRRQSAEPELHDAFIRRACLIDSLRDANATL</sequence>
<dbReference type="PANTHER" id="PTHR43476:SF3">
    <property type="entry name" value="FAD-BINDING MONOOXYGENASE"/>
    <property type="match status" value="1"/>
</dbReference>
<gene>
    <name evidence="4" type="ORF">JM946_06530</name>
</gene>